<keyword evidence="1" id="KW-0472">Membrane</keyword>
<protein>
    <submittedName>
        <fullName evidence="2">Uncharacterized protein</fullName>
    </submittedName>
</protein>
<evidence type="ECO:0000313" key="2">
    <source>
        <dbReference type="EMBL" id="MBM3225372.1"/>
    </source>
</evidence>
<evidence type="ECO:0000256" key="1">
    <source>
        <dbReference type="SAM" id="Phobius"/>
    </source>
</evidence>
<dbReference type="Proteomes" id="UP000712673">
    <property type="component" value="Unassembled WGS sequence"/>
</dbReference>
<name>A0A938B1V3_UNCTE</name>
<feature type="non-terminal residue" evidence="2">
    <location>
        <position position="67"/>
    </location>
</feature>
<reference evidence="2" key="1">
    <citation type="submission" date="2019-03" db="EMBL/GenBank/DDBJ databases">
        <title>Lake Tanganyika Metagenome-Assembled Genomes (MAGs).</title>
        <authorList>
            <person name="Tran P."/>
        </authorList>
    </citation>
    <scope>NUCLEOTIDE SEQUENCE</scope>
    <source>
        <strain evidence="2">K_DeepCast_65m_m2_066</strain>
    </source>
</reference>
<dbReference type="EMBL" id="VGLS01000556">
    <property type="protein sequence ID" value="MBM3225372.1"/>
    <property type="molecule type" value="Genomic_DNA"/>
</dbReference>
<sequence>MSRARLEHFIIGLVFVGMYLYLKERRGDRQLLHPVALVVACPVLYLGTAISDWDITLLGIGWHRNPL</sequence>
<accession>A0A938B1V3</accession>
<feature type="transmembrane region" description="Helical" evidence="1">
    <location>
        <begin position="31"/>
        <end position="50"/>
    </location>
</feature>
<keyword evidence="1" id="KW-1133">Transmembrane helix</keyword>
<evidence type="ECO:0000313" key="3">
    <source>
        <dbReference type="Proteomes" id="UP000712673"/>
    </source>
</evidence>
<feature type="transmembrane region" description="Helical" evidence="1">
    <location>
        <begin position="6"/>
        <end position="22"/>
    </location>
</feature>
<comment type="caution">
    <text evidence="2">The sequence shown here is derived from an EMBL/GenBank/DDBJ whole genome shotgun (WGS) entry which is preliminary data.</text>
</comment>
<gene>
    <name evidence="2" type="ORF">FJZ47_16430</name>
</gene>
<dbReference type="AlphaFoldDB" id="A0A938B1V3"/>
<keyword evidence="1" id="KW-0812">Transmembrane</keyword>
<proteinExistence type="predicted"/>
<organism evidence="2 3">
    <name type="scientific">Tectimicrobiota bacterium</name>
    <dbReference type="NCBI Taxonomy" id="2528274"/>
    <lineage>
        <taxon>Bacteria</taxon>
        <taxon>Pseudomonadati</taxon>
        <taxon>Nitrospinota/Tectimicrobiota group</taxon>
        <taxon>Candidatus Tectimicrobiota</taxon>
    </lineage>
</organism>